<dbReference type="Gene3D" id="6.10.140.2220">
    <property type="match status" value="1"/>
</dbReference>
<dbReference type="PANTHER" id="PTHR12197:SF251">
    <property type="entry name" value="EG:BACR7C10.4 PROTEIN"/>
    <property type="match status" value="1"/>
</dbReference>
<dbReference type="InterPro" id="IPR011990">
    <property type="entry name" value="TPR-like_helical_dom_sf"/>
</dbReference>
<evidence type="ECO:0000313" key="7">
    <source>
        <dbReference type="Proteomes" id="UP000076502"/>
    </source>
</evidence>
<dbReference type="Gene3D" id="1.25.40.10">
    <property type="entry name" value="Tetratricopeptide repeat domain"/>
    <property type="match status" value="1"/>
</dbReference>
<dbReference type="InterPro" id="IPR002893">
    <property type="entry name" value="Znf_MYND"/>
</dbReference>
<keyword evidence="2 4" id="KW-0863">Zinc-finger</keyword>
<dbReference type="Gene3D" id="1.10.220.160">
    <property type="match status" value="1"/>
</dbReference>
<dbReference type="SUPFAM" id="SSF144232">
    <property type="entry name" value="HIT/MYND zinc finger-like"/>
    <property type="match status" value="1"/>
</dbReference>
<dbReference type="GO" id="GO:0005634">
    <property type="term" value="C:nucleus"/>
    <property type="evidence" value="ECO:0007669"/>
    <property type="project" value="TreeGrafter"/>
</dbReference>
<evidence type="ECO:0000313" key="6">
    <source>
        <dbReference type="EMBL" id="KZC09745.1"/>
    </source>
</evidence>
<evidence type="ECO:0000256" key="4">
    <source>
        <dbReference type="PROSITE-ProRule" id="PRU00134"/>
    </source>
</evidence>
<proteinExistence type="predicted"/>
<dbReference type="Gene3D" id="2.170.270.10">
    <property type="entry name" value="SET domain"/>
    <property type="match status" value="1"/>
</dbReference>
<dbReference type="PROSITE" id="PS01360">
    <property type="entry name" value="ZF_MYND_1"/>
    <property type="match status" value="1"/>
</dbReference>
<reference evidence="6 7" key="1">
    <citation type="submission" date="2015-07" db="EMBL/GenBank/DDBJ databases">
        <title>The genome of Dufourea novaeangliae.</title>
        <authorList>
            <person name="Pan H."/>
            <person name="Kapheim K."/>
        </authorList>
    </citation>
    <scope>NUCLEOTIDE SEQUENCE [LARGE SCALE GENOMIC DNA]</scope>
    <source>
        <strain evidence="6">0120121106</strain>
        <tissue evidence="6">Whole body</tissue>
    </source>
</reference>
<evidence type="ECO:0000256" key="1">
    <source>
        <dbReference type="ARBA" id="ARBA00022723"/>
    </source>
</evidence>
<evidence type="ECO:0000259" key="5">
    <source>
        <dbReference type="PROSITE" id="PS50865"/>
    </source>
</evidence>
<organism evidence="6 7">
    <name type="scientific">Dufourea novaeangliae</name>
    <name type="common">Sweat bee</name>
    <dbReference type="NCBI Taxonomy" id="178035"/>
    <lineage>
        <taxon>Eukaryota</taxon>
        <taxon>Metazoa</taxon>
        <taxon>Ecdysozoa</taxon>
        <taxon>Arthropoda</taxon>
        <taxon>Hexapoda</taxon>
        <taxon>Insecta</taxon>
        <taxon>Pterygota</taxon>
        <taxon>Neoptera</taxon>
        <taxon>Endopterygota</taxon>
        <taxon>Hymenoptera</taxon>
        <taxon>Apocrita</taxon>
        <taxon>Aculeata</taxon>
        <taxon>Apoidea</taxon>
        <taxon>Anthophila</taxon>
        <taxon>Halictidae</taxon>
        <taxon>Rophitinae</taxon>
        <taxon>Dufourea</taxon>
    </lineage>
</organism>
<name>A0A154PCX6_DUFNO</name>
<feature type="domain" description="MYND-type" evidence="5">
    <location>
        <begin position="33"/>
        <end position="70"/>
    </location>
</feature>
<protein>
    <submittedName>
        <fullName evidence="6">SET and MYND domain-containing protein 3</fullName>
    </submittedName>
</protein>
<dbReference type="InterPro" id="IPR050869">
    <property type="entry name" value="H3K4_H4K5_MeTrfase"/>
</dbReference>
<dbReference type="AlphaFoldDB" id="A0A154PCX6"/>
<dbReference type="STRING" id="178035.A0A154PCX6"/>
<keyword evidence="3" id="KW-0862">Zinc</keyword>
<dbReference type="Pfam" id="PF01753">
    <property type="entry name" value="zf-MYND"/>
    <property type="match status" value="1"/>
</dbReference>
<evidence type="ECO:0000256" key="3">
    <source>
        <dbReference type="ARBA" id="ARBA00022833"/>
    </source>
</evidence>
<dbReference type="InterPro" id="IPR046341">
    <property type="entry name" value="SET_dom_sf"/>
</dbReference>
<gene>
    <name evidence="6" type="ORF">WN55_00880</name>
</gene>
<dbReference type="SUPFAM" id="SSF82199">
    <property type="entry name" value="SET domain"/>
    <property type="match status" value="1"/>
</dbReference>
<sequence length="442" mass="50660">MNANKDFLKKGTTILTTKPFAYVLSSKYSRDRCDHCLRSGKLSKCSACQCVYYCNRSCQQDAWSIHKTECPKLKKVLPKVVPDMARLMTRIIIKLKQGGGEEMGYYSETSYRKFKDLMSHYSDIKKDKERMEHFMCLCGILNELFENEPMPSYVELTAIYGRICINSFNIFDLDMNSIGVGIYLAPSIIDHSCMPNAVATFEGPTITIRTIVDLPCLDWSQASSFSAKISYIDVLKTTKDRRMELQNSYYFWCNCKKCEQPELMAEAAMCPNKSCTHPCSPDTDTCTKCGTEFPEKFKDTFHEISDFTAYHLQSMKDMAYLDVSKVCLKKQEGVLHPLNIQHVQTLQSAFDSTISLQHWEEAESYAKRLTNGSLLYYGEVHPLTGILYLMIGKIQLYLGKPKQALEPLKRAKSILIITHEEKHTLVKEHLKPLLHQAIMEDF</sequence>
<dbReference type="OrthoDB" id="265717at2759"/>
<keyword evidence="1" id="KW-0479">Metal-binding</keyword>
<keyword evidence="7" id="KW-1185">Reference proteome</keyword>
<accession>A0A154PCX6</accession>
<dbReference type="GO" id="GO:0008270">
    <property type="term" value="F:zinc ion binding"/>
    <property type="evidence" value="ECO:0007669"/>
    <property type="project" value="UniProtKB-KW"/>
</dbReference>
<evidence type="ECO:0000256" key="2">
    <source>
        <dbReference type="ARBA" id="ARBA00022771"/>
    </source>
</evidence>
<dbReference type="Gene3D" id="1.25.40.970">
    <property type="match status" value="1"/>
</dbReference>
<dbReference type="PROSITE" id="PS50865">
    <property type="entry name" value="ZF_MYND_2"/>
    <property type="match status" value="1"/>
</dbReference>
<dbReference type="Proteomes" id="UP000076502">
    <property type="component" value="Unassembled WGS sequence"/>
</dbReference>
<dbReference type="EMBL" id="KQ434874">
    <property type="protein sequence ID" value="KZC09745.1"/>
    <property type="molecule type" value="Genomic_DNA"/>
</dbReference>
<dbReference type="PANTHER" id="PTHR12197">
    <property type="entry name" value="HISTONE-LYSINE N-METHYLTRANSFERASE SMYD"/>
    <property type="match status" value="1"/>
</dbReference>